<proteinExistence type="predicted"/>
<accession>A0ABQ9ZZ61</accession>
<comment type="caution">
    <text evidence="3">The sequence shown here is derived from an EMBL/GenBank/DDBJ whole genome shotgun (WGS) entry which is preliminary data.</text>
</comment>
<feature type="domain" description="CpG binding protein C-terminal" evidence="2">
    <location>
        <begin position="70"/>
        <end position="121"/>
    </location>
</feature>
<dbReference type="Pfam" id="PF12269">
    <property type="entry name" value="CpG_bind_C"/>
    <property type="match status" value="1"/>
</dbReference>
<evidence type="ECO:0000313" key="4">
    <source>
        <dbReference type="Proteomes" id="UP001234178"/>
    </source>
</evidence>
<evidence type="ECO:0000256" key="1">
    <source>
        <dbReference type="SAM" id="MobiDB-lite"/>
    </source>
</evidence>
<dbReference type="EMBL" id="JAOYFB010000036">
    <property type="protein sequence ID" value="KAK4018192.1"/>
    <property type="molecule type" value="Genomic_DNA"/>
</dbReference>
<feature type="region of interest" description="Disordered" evidence="1">
    <location>
        <begin position="14"/>
        <end position="35"/>
    </location>
</feature>
<dbReference type="InterPro" id="IPR022056">
    <property type="entry name" value="CpG-bd_C"/>
</dbReference>
<evidence type="ECO:0000313" key="3">
    <source>
        <dbReference type="EMBL" id="KAK4018192.1"/>
    </source>
</evidence>
<keyword evidence="4" id="KW-1185">Reference proteome</keyword>
<sequence length="128" mass="14880">MIWEPSLWKEKPYVSDRKTKGTRRSSATSEDHCHRKKIPSLIDSEGGSEIQKFVTTKQVKSPPPAIKKLAPTRTYQILPQSIQEWSLIACRTEENDKKELEQICWQQNKPREAQEELDLKQKCSKGTR</sequence>
<organism evidence="3 4">
    <name type="scientific">Daphnia magna</name>
    <dbReference type="NCBI Taxonomy" id="35525"/>
    <lineage>
        <taxon>Eukaryota</taxon>
        <taxon>Metazoa</taxon>
        <taxon>Ecdysozoa</taxon>
        <taxon>Arthropoda</taxon>
        <taxon>Crustacea</taxon>
        <taxon>Branchiopoda</taxon>
        <taxon>Diplostraca</taxon>
        <taxon>Cladocera</taxon>
        <taxon>Anomopoda</taxon>
        <taxon>Daphniidae</taxon>
        <taxon>Daphnia</taxon>
    </lineage>
</organism>
<gene>
    <name evidence="3" type="ORF">OUZ56_000260</name>
</gene>
<dbReference type="Proteomes" id="UP001234178">
    <property type="component" value="Unassembled WGS sequence"/>
</dbReference>
<evidence type="ECO:0000259" key="2">
    <source>
        <dbReference type="Pfam" id="PF12269"/>
    </source>
</evidence>
<reference evidence="3 4" key="1">
    <citation type="journal article" date="2023" name="Nucleic Acids Res.">
        <title>The hologenome of Daphnia magna reveals possible DNA methylation and microbiome-mediated evolution of the host genome.</title>
        <authorList>
            <person name="Chaturvedi A."/>
            <person name="Li X."/>
            <person name="Dhandapani V."/>
            <person name="Marshall H."/>
            <person name="Kissane S."/>
            <person name="Cuenca-Cambronero M."/>
            <person name="Asole G."/>
            <person name="Calvet F."/>
            <person name="Ruiz-Romero M."/>
            <person name="Marangio P."/>
            <person name="Guigo R."/>
            <person name="Rago D."/>
            <person name="Mirbahai L."/>
            <person name="Eastwood N."/>
            <person name="Colbourne J.K."/>
            <person name="Zhou J."/>
            <person name="Mallon E."/>
            <person name="Orsini L."/>
        </authorList>
    </citation>
    <scope>NUCLEOTIDE SEQUENCE [LARGE SCALE GENOMIC DNA]</scope>
    <source>
        <strain evidence="3">LRV0_1</strain>
    </source>
</reference>
<protein>
    <recommendedName>
        <fullName evidence="2">CpG binding protein C-terminal domain-containing protein</fullName>
    </recommendedName>
</protein>
<name>A0ABQ9ZZ61_9CRUS</name>